<evidence type="ECO:0000313" key="3">
    <source>
        <dbReference type="EMBL" id="MDA0179245.1"/>
    </source>
</evidence>
<evidence type="ECO:0000256" key="1">
    <source>
        <dbReference type="ARBA" id="ARBA00023125"/>
    </source>
</evidence>
<dbReference type="PANTHER" id="PTHR30204">
    <property type="entry name" value="REDOX-CYCLING DRUG-SENSING TRANSCRIPTIONAL ACTIVATOR SOXR"/>
    <property type="match status" value="1"/>
</dbReference>
<reference evidence="3" key="1">
    <citation type="submission" date="2022-10" db="EMBL/GenBank/DDBJ databases">
        <title>The WGS of Solirubrobacter phytolaccae KCTC 29190.</title>
        <authorList>
            <person name="Jiang Z."/>
        </authorList>
    </citation>
    <scope>NUCLEOTIDE SEQUENCE</scope>
    <source>
        <strain evidence="3">KCTC 29190</strain>
    </source>
</reference>
<dbReference type="RefSeq" id="WP_270023512.1">
    <property type="nucleotide sequence ID" value="NZ_JAPDDP010000004.1"/>
</dbReference>
<dbReference type="InterPro" id="IPR000551">
    <property type="entry name" value="MerR-type_HTH_dom"/>
</dbReference>
<dbReference type="PRINTS" id="PR00040">
    <property type="entry name" value="HTHMERR"/>
</dbReference>
<evidence type="ECO:0000259" key="2">
    <source>
        <dbReference type="PROSITE" id="PS50937"/>
    </source>
</evidence>
<dbReference type="CDD" id="cd00592">
    <property type="entry name" value="HTH_MerR-like"/>
    <property type="match status" value="1"/>
</dbReference>
<organism evidence="3 4">
    <name type="scientific">Solirubrobacter phytolaccae</name>
    <dbReference type="NCBI Taxonomy" id="1404360"/>
    <lineage>
        <taxon>Bacteria</taxon>
        <taxon>Bacillati</taxon>
        <taxon>Actinomycetota</taxon>
        <taxon>Thermoleophilia</taxon>
        <taxon>Solirubrobacterales</taxon>
        <taxon>Solirubrobacteraceae</taxon>
        <taxon>Solirubrobacter</taxon>
    </lineage>
</organism>
<dbReference type="InterPro" id="IPR047057">
    <property type="entry name" value="MerR_fam"/>
</dbReference>
<dbReference type="AlphaFoldDB" id="A0A9X3N3M7"/>
<sequence length="304" mass="33082">MTALLSIGELASRTGLPVRTIRFYSDAGVVPETERTEAGYRLYGEDALVRLGLVRTLRDLGIDLATIRRVLEREVSVPDVAAAHAAALAAQIRVLRVQKAVLEAVARKGSDPQEMQRMHKLAQLSDDERKRIVAGFLDDAFDGLDMEPGFAAHMRSVSPDLPEDPTPEQVDAWIELAELVQEPDFKASIRRMSEQHATAREAGERLAPDAGWQRAAELVSEHAGSALAAGLDPASDEAAAVVDEVHPVFPGALSPAALADRLEVGLDPRAERYWQLLAIINGWPPVPTTVPAWAWFVAALRERG</sequence>
<dbReference type="PANTHER" id="PTHR30204:SF93">
    <property type="entry name" value="HTH MERR-TYPE DOMAIN-CONTAINING PROTEIN"/>
    <property type="match status" value="1"/>
</dbReference>
<dbReference type="InterPro" id="IPR009061">
    <property type="entry name" value="DNA-bd_dom_put_sf"/>
</dbReference>
<dbReference type="EMBL" id="JAPDDP010000004">
    <property type="protein sequence ID" value="MDA0179245.1"/>
    <property type="molecule type" value="Genomic_DNA"/>
</dbReference>
<dbReference type="Proteomes" id="UP001147653">
    <property type="component" value="Unassembled WGS sequence"/>
</dbReference>
<feature type="domain" description="HTH merR-type" evidence="2">
    <location>
        <begin position="4"/>
        <end position="73"/>
    </location>
</feature>
<dbReference type="SMART" id="SM00422">
    <property type="entry name" value="HTH_MERR"/>
    <property type="match status" value="1"/>
</dbReference>
<comment type="caution">
    <text evidence="3">The sequence shown here is derived from an EMBL/GenBank/DDBJ whole genome shotgun (WGS) entry which is preliminary data.</text>
</comment>
<dbReference type="GO" id="GO:0003700">
    <property type="term" value="F:DNA-binding transcription factor activity"/>
    <property type="evidence" value="ECO:0007669"/>
    <property type="project" value="InterPro"/>
</dbReference>
<dbReference type="PROSITE" id="PS50937">
    <property type="entry name" value="HTH_MERR_2"/>
    <property type="match status" value="1"/>
</dbReference>
<keyword evidence="4" id="KW-1185">Reference proteome</keyword>
<keyword evidence="1" id="KW-0238">DNA-binding</keyword>
<dbReference type="GO" id="GO:0003677">
    <property type="term" value="F:DNA binding"/>
    <property type="evidence" value="ECO:0007669"/>
    <property type="project" value="UniProtKB-KW"/>
</dbReference>
<dbReference type="Gene3D" id="1.10.1660.10">
    <property type="match status" value="1"/>
</dbReference>
<gene>
    <name evidence="3" type="ORF">OJ997_02965</name>
</gene>
<protein>
    <submittedName>
        <fullName evidence="3">MerR family transcriptional regulator</fullName>
    </submittedName>
</protein>
<dbReference type="SUPFAM" id="SSF46955">
    <property type="entry name" value="Putative DNA-binding domain"/>
    <property type="match status" value="1"/>
</dbReference>
<proteinExistence type="predicted"/>
<name>A0A9X3N3M7_9ACTN</name>
<accession>A0A9X3N3M7</accession>
<evidence type="ECO:0000313" key="4">
    <source>
        <dbReference type="Proteomes" id="UP001147653"/>
    </source>
</evidence>
<dbReference type="Pfam" id="PF13411">
    <property type="entry name" value="MerR_1"/>
    <property type="match status" value="1"/>
</dbReference>